<accession>V6TXR5</accession>
<evidence type="ECO:0000256" key="10">
    <source>
        <dbReference type="ARBA" id="ARBA00023306"/>
    </source>
</evidence>
<keyword evidence="10" id="KW-0131">Cell cycle</keyword>
<dbReference type="AlphaFoldDB" id="V6TXR5"/>
<keyword evidence="7" id="KW-0132">Cell division</keyword>
<reference evidence="12 13" key="2">
    <citation type="journal article" date="2013" name="Genome Biol. Evol.">
        <title>Genome sequencing of Giardia lamblia genotypes A2 and B isolates (DH and GS) and comparative analysis with the genomes of genotypes A1 and E (WB and Pig).</title>
        <authorList>
            <person name="Adam R.D."/>
            <person name="Dahlstrom E.W."/>
            <person name="Martens C.A."/>
            <person name="Bruno D.P."/>
            <person name="Barbian K.D."/>
            <person name="Ricklefs S.M."/>
            <person name="Hernandez M.M."/>
            <person name="Narla N.P."/>
            <person name="Patel R.B."/>
            <person name="Porcella S.F."/>
            <person name="Nash T.E."/>
        </authorList>
    </citation>
    <scope>NUCLEOTIDE SEQUENCE [LARGE SCALE GENOMIC DNA]</scope>
    <source>
        <strain evidence="12 13">GS</strain>
    </source>
</reference>
<feature type="compositionally biased region" description="Pro residues" evidence="11">
    <location>
        <begin position="333"/>
        <end position="343"/>
    </location>
</feature>
<evidence type="ECO:0000313" key="13">
    <source>
        <dbReference type="Proteomes" id="UP000018040"/>
    </source>
</evidence>
<dbReference type="OrthoDB" id="362021at2759"/>
<dbReference type="PANTHER" id="PTHR13108:SF9">
    <property type="entry name" value="CONDENSIN COMPLEX SUBUNIT 2"/>
    <property type="match status" value="1"/>
</dbReference>
<evidence type="ECO:0000256" key="5">
    <source>
        <dbReference type="ARBA" id="ARBA00022454"/>
    </source>
</evidence>
<dbReference type="EMBL" id="AHHH01000045">
    <property type="protein sequence ID" value="ESU43546.1"/>
    <property type="molecule type" value="Genomic_DNA"/>
</dbReference>
<gene>
    <name evidence="12" type="ORF">GSB_154096</name>
</gene>
<evidence type="ECO:0000313" key="12">
    <source>
        <dbReference type="EMBL" id="ESU43546.1"/>
    </source>
</evidence>
<feature type="non-terminal residue" evidence="12">
    <location>
        <position position="1"/>
    </location>
</feature>
<feature type="compositionally biased region" description="Polar residues" evidence="11">
    <location>
        <begin position="348"/>
        <end position="359"/>
    </location>
</feature>
<evidence type="ECO:0000256" key="6">
    <source>
        <dbReference type="ARBA" id="ARBA00022490"/>
    </source>
</evidence>
<comment type="similarity">
    <text evidence="3">Belongs to the CND2 (condensin subunit 2) family.</text>
</comment>
<evidence type="ECO:0000256" key="7">
    <source>
        <dbReference type="ARBA" id="ARBA00022618"/>
    </source>
</evidence>
<protein>
    <recommendedName>
        <fullName evidence="4">Condensin complex subunit 2</fullName>
    </recommendedName>
</protein>
<proteinExistence type="inferred from homology"/>
<evidence type="ECO:0000256" key="2">
    <source>
        <dbReference type="ARBA" id="ARBA00004496"/>
    </source>
</evidence>
<dbReference type="GO" id="GO:0051301">
    <property type="term" value="P:cell division"/>
    <property type="evidence" value="ECO:0007669"/>
    <property type="project" value="UniProtKB-KW"/>
</dbReference>
<dbReference type="GO" id="GO:0005737">
    <property type="term" value="C:cytoplasm"/>
    <property type="evidence" value="ECO:0007669"/>
    <property type="project" value="UniProtKB-SubCell"/>
</dbReference>
<evidence type="ECO:0000256" key="11">
    <source>
        <dbReference type="SAM" id="MobiDB-lite"/>
    </source>
</evidence>
<keyword evidence="9" id="KW-0226">DNA condensation</keyword>
<evidence type="ECO:0000256" key="1">
    <source>
        <dbReference type="ARBA" id="ARBA00004286"/>
    </source>
</evidence>
<evidence type="ECO:0000256" key="9">
    <source>
        <dbReference type="ARBA" id="ARBA00023067"/>
    </source>
</evidence>
<reference evidence="13" key="1">
    <citation type="submission" date="2012-02" db="EMBL/GenBank/DDBJ databases">
        <title>Genome sequencing of Giardia lamblia Genotypes A2 and B isolates (DH and GS) and comparative analysis with the genomes of Genotypes A1 and E (WB and Pig).</title>
        <authorList>
            <person name="Adam R."/>
            <person name="Dahlstrom E."/>
            <person name="Martens C."/>
            <person name="Bruno D."/>
            <person name="Barbian K."/>
            <person name="Porcella S.F."/>
            <person name="Nash T."/>
        </authorList>
    </citation>
    <scope>NUCLEOTIDE SEQUENCE</scope>
    <source>
        <strain evidence="13">GS</strain>
    </source>
</reference>
<dbReference type="GO" id="GO:0007076">
    <property type="term" value="P:mitotic chromosome condensation"/>
    <property type="evidence" value="ECO:0007669"/>
    <property type="project" value="InterPro"/>
</dbReference>
<keyword evidence="8" id="KW-0498">Mitosis</keyword>
<feature type="compositionally biased region" description="Basic residues" evidence="11">
    <location>
        <begin position="312"/>
        <end position="321"/>
    </location>
</feature>
<dbReference type="VEuPathDB" id="GiardiaDB:GL50803_0015239"/>
<name>V6TXR5_GIAIN</name>
<evidence type="ECO:0000256" key="4">
    <source>
        <dbReference type="ARBA" id="ARBA00016065"/>
    </source>
</evidence>
<comment type="subcellular location">
    <subcellularLocation>
        <location evidence="1">Chromosome</location>
    </subcellularLocation>
    <subcellularLocation>
        <location evidence="2">Cytoplasm</location>
    </subcellularLocation>
</comment>
<comment type="caution">
    <text evidence="12">The sequence shown here is derived from an EMBL/GenBank/DDBJ whole genome shotgun (WGS) entry which is preliminary data.</text>
</comment>
<sequence length="511" mass="55956">VDSLVHCDRRESLKCPSSSLFSKMSQLEQILVDCLALAAQDKITAKNSWSLQLLENIDGIIDSMQQSCDFVYVSSAISASAKIYAGRVDSLYTMVRHTAAAGRVHDHSPVNVEDGADTSSSQIHKSADAHLKAAKRVPYKNTSLTKDFSALQMRPASRNALFRLDPIYSQLQIHELTCTTKSLPIFGMYAKPVTLSISQDLSDRILTNVRPITTHMVQAAQASLLATPLIAPSGSLDRSFITMNPAMQSQYGDFSSRIESAAHSVSNSLVLSQELQADVARYVENSDHLSVTEDLIAVSGKNTLWSAAKIPKPPKKQRVTRRVNSQSGKKPRVPNPPRAPRTPRPSVHVTSGLSTQNPRDSVEAALSDCSINLDVDELDFDPPHVQEIASSRQAALDITDLHRSSISESLAPLDNSEYILNMVKTENLIDSTPTKVNITHLKNTIYKELTCQTTLTELFTLLPRMQYLPSSLTGKSTAAVSLIFSALLHLASEGHLKLGSHHDDIMIVPQN</sequence>
<feature type="region of interest" description="Disordered" evidence="11">
    <location>
        <begin position="307"/>
        <end position="361"/>
    </location>
</feature>
<dbReference type="Pfam" id="PF05786">
    <property type="entry name" value="Cnd2"/>
    <property type="match status" value="1"/>
</dbReference>
<dbReference type="InterPro" id="IPR022816">
    <property type="entry name" value="Condensin_barren_su2"/>
</dbReference>
<dbReference type="VEuPathDB" id="GiardiaDB:QR46_1597"/>
<organism evidence="12 13">
    <name type="scientific">Giardia intestinalis</name>
    <name type="common">Giardia lamblia</name>
    <dbReference type="NCBI Taxonomy" id="5741"/>
    <lineage>
        <taxon>Eukaryota</taxon>
        <taxon>Metamonada</taxon>
        <taxon>Diplomonadida</taxon>
        <taxon>Hexamitidae</taxon>
        <taxon>Giardiinae</taxon>
        <taxon>Giardia</taxon>
    </lineage>
</organism>
<dbReference type="PANTHER" id="PTHR13108">
    <property type="entry name" value="CONDENSIN COMPLEX SUBUNIT 2"/>
    <property type="match status" value="1"/>
</dbReference>
<keyword evidence="6" id="KW-0963">Cytoplasm</keyword>
<dbReference type="VEuPathDB" id="GiardiaDB:DHA2_150503"/>
<dbReference type="VEuPathDB" id="GiardiaDB:GL50581_4564"/>
<evidence type="ECO:0000256" key="8">
    <source>
        <dbReference type="ARBA" id="ARBA00022776"/>
    </source>
</evidence>
<evidence type="ECO:0000256" key="3">
    <source>
        <dbReference type="ARBA" id="ARBA00009471"/>
    </source>
</evidence>
<dbReference type="Proteomes" id="UP000018040">
    <property type="component" value="Unassembled WGS sequence"/>
</dbReference>
<keyword evidence="5" id="KW-0158">Chromosome</keyword>
<dbReference type="GO" id="GO:0003682">
    <property type="term" value="F:chromatin binding"/>
    <property type="evidence" value="ECO:0007669"/>
    <property type="project" value="TreeGrafter"/>
</dbReference>
<dbReference type="GO" id="GO:0000796">
    <property type="term" value="C:condensin complex"/>
    <property type="evidence" value="ECO:0007669"/>
    <property type="project" value="InterPro"/>
</dbReference>